<organism evidence="8 9">
    <name type="scientific">Albula glossodonta</name>
    <name type="common">roundjaw bonefish</name>
    <dbReference type="NCBI Taxonomy" id="121402"/>
    <lineage>
        <taxon>Eukaryota</taxon>
        <taxon>Metazoa</taxon>
        <taxon>Chordata</taxon>
        <taxon>Craniata</taxon>
        <taxon>Vertebrata</taxon>
        <taxon>Euteleostomi</taxon>
        <taxon>Actinopterygii</taxon>
        <taxon>Neopterygii</taxon>
        <taxon>Teleostei</taxon>
        <taxon>Albuliformes</taxon>
        <taxon>Albulidae</taxon>
        <taxon>Albula</taxon>
    </lineage>
</organism>
<dbReference type="InterPro" id="IPR014799">
    <property type="entry name" value="ASD2_dom"/>
</dbReference>
<feature type="compositionally biased region" description="Low complexity" evidence="6">
    <location>
        <begin position="77"/>
        <end position="92"/>
    </location>
</feature>
<feature type="domain" description="ASD2" evidence="7">
    <location>
        <begin position="269"/>
        <end position="556"/>
    </location>
</feature>
<feature type="coiled-coil region" evidence="5">
    <location>
        <begin position="527"/>
        <end position="554"/>
    </location>
</feature>
<proteinExistence type="inferred from homology"/>
<dbReference type="GO" id="GO:0016324">
    <property type="term" value="C:apical plasma membrane"/>
    <property type="evidence" value="ECO:0007669"/>
    <property type="project" value="TreeGrafter"/>
</dbReference>
<dbReference type="GO" id="GO:0043296">
    <property type="term" value="C:apical junction complex"/>
    <property type="evidence" value="ECO:0007669"/>
    <property type="project" value="TreeGrafter"/>
</dbReference>
<feature type="region of interest" description="Disordered" evidence="6">
    <location>
        <begin position="36"/>
        <end position="127"/>
    </location>
</feature>
<comment type="subcellular location">
    <subcellularLocation>
        <location evidence="1">Cytoplasm</location>
        <location evidence="1">Cytoskeleton</location>
    </subcellularLocation>
</comment>
<name>A0A8T2NCY1_9TELE</name>
<gene>
    <name evidence="8" type="ORF">JZ751_026968</name>
</gene>
<dbReference type="AlphaFoldDB" id="A0A8T2NCY1"/>
<dbReference type="GO" id="GO:0005912">
    <property type="term" value="C:adherens junction"/>
    <property type="evidence" value="ECO:0007669"/>
    <property type="project" value="TreeGrafter"/>
</dbReference>
<dbReference type="GO" id="GO:0030864">
    <property type="term" value="C:cortical actin cytoskeleton"/>
    <property type="evidence" value="ECO:0007669"/>
    <property type="project" value="TreeGrafter"/>
</dbReference>
<dbReference type="PANTHER" id="PTHR15012:SF35">
    <property type="entry name" value="PROTEIN SHROOM4"/>
    <property type="match status" value="1"/>
</dbReference>
<evidence type="ECO:0000313" key="8">
    <source>
        <dbReference type="EMBL" id="KAG9338215.1"/>
    </source>
</evidence>
<protein>
    <recommendedName>
        <fullName evidence="7">ASD2 domain-containing protein</fullName>
    </recommendedName>
</protein>
<sequence>MELEVEQGLEQWPSLSERDSATCVDLQQVQTCLAPLQVATQGDLADSSEEPKRKKNPPPRPPPPNWEQFNRRRSSCHNLLSPSPSAHLLSHPEVTRQRSHSLPMREGEETHLYPDPPRLTDSPASPERCPRLRALRALPPAEGDGRDTLERQVEGEMERRPACDAQLGLGAPLYRGQNSWAGAARENGSKSGVHSVESYFTMTYQPQGLQSQTLCRSATPTRSTVREEVDTPCETDIDRFLEGQRVQGLARPVAVLETDLDNLPEVRAPPPATQRAHGGSLVDLLLDSGSGASTRADLMGGLFPHSGEAEAGRETWRGGGNILALGTDVLQRHCRWGSSATQGPGSDFSSYYSTSSAEPQLLSQARALPGRAEEDGDDELSYQKQKLVERVRRRLSVLREAQRGLQEDVRANTRLGEEVEALLLAVCRPSEVDRFRRVIRDLDNVVSLLLSLSSRLLRVEKALEGLSAEEHLRLPLLEKKKQLLGQLTEAQELKEHVDGRQRALCRVLGRCLTPEQLHDYSHFLRMKAALLVEQRQLEDRIRLCEEQHQALRESMGPGTSMPTGLGYHHY</sequence>
<dbReference type="GO" id="GO:0051015">
    <property type="term" value="F:actin filament binding"/>
    <property type="evidence" value="ECO:0007669"/>
    <property type="project" value="InterPro"/>
</dbReference>
<reference evidence="8" key="1">
    <citation type="thesis" date="2021" institute="BYU ScholarsArchive" country="Provo, UT, USA">
        <title>Applications of and Algorithms for Genome Assembly and Genomic Analyses with an Emphasis on Marine Teleosts.</title>
        <authorList>
            <person name="Pickett B.D."/>
        </authorList>
    </citation>
    <scope>NUCLEOTIDE SEQUENCE</scope>
    <source>
        <strain evidence="8">HI-2016</strain>
    </source>
</reference>
<keyword evidence="4" id="KW-0206">Cytoskeleton</keyword>
<evidence type="ECO:0000256" key="1">
    <source>
        <dbReference type="ARBA" id="ARBA00004245"/>
    </source>
</evidence>
<evidence type="ECO:0000256" key="6">
    <source>
        <dbReference type="SAM" id="MobiDB-lite"/>
    </source>
</evidence>
<dbReference type="OrthoDB" id="10063560at2759"/>
<dbReference type="Gene3D" id="6.10.250.3120">
    <property type="match status" value="1"/>
</dbReference>
<keyword evidence="5" id="KW-0175">Coiled coil</keyword>
<feature type="region of interest" description="Disordered" evidence="6">
    <location>
        <begin position="1"/>
        <end position="20"/>
    </location>
</feature>
<dbReference type="PROSITE" id="PS51307">
    <property type="entry name" value="ASD2"/>
    <property type="match status" value="1"/>
</dbReference>
<evidence type="ECO:0000256" key="4">
    <source>
        <dbReference type="ARBA" id="ARBA00023212"/>
    </source>
</evidence>
<evidence type="ECO:0000256" key="3">
    <source>
        <dbReference type="ARBA" id="ARBA00022490"/>
    </source>
</evidence>
<dbReference type="InterPro" id="IPR027685">
    <property type="entry name" value="Shroom_fam"/>
</dbReference>
<dbReference type="GO" id="GO:0007015">
    <property type="term" value="P:actin filament organization"/>
    <property type="evidence" value="ECO:0007669"/>
    <property type="project" value="TreeGrafter"/>
</dbReference>
<evidence type="ECO:0000313" key="9">
    <source>
        <dbReference type="Proteomes" id="UP000824540"/>
    </source>
</evidence>
<dbReference type="PANTHER" id="PTHR15012">
    <property type="entry name" value="APICAL PROTEIN/SHROOM-RELATED"/>
    <property type="match status" value="1"/>
</dbReference>
<evidence type="ECO:0000256" key="5">
    <source>
        <dbReference type="SAM" id="Coils"/>
    </source>
</evidence>
<feature type="compositionally biased region" description="Basic and acidic residues" evidence="6">
    <location>
        <begin position="103"/>
        <end position="112"/>
    </location>
</feature>
<comment type="similarity">
    <text evidence="2">Belongs to the shroom family.</text>
</comment>
<evidence type="ECO:0000256" key="2">
    <source>
        <dbReference type="ARBA" id="ARBA00006469"/>
    </source>
</evidence>
<keyword evidence="9" id="KW-1185">Reference proteome</keyword>
<dbReference type="Pfam" id="PF08687">
    <property type="entry name" value="ASD2"/>
    <property type="match status" value="1"/>
</dbReference>
<comment type="caution">
    <text evidence="8">The sequence shown here is derived from an EMBL/GenBank/DDBJ whole genome shotgun (WGS) entry which is preliminary data.</text>
</comment>
<dbReference type="EMBL" id="JAFBMS010000071">
    <property type="protein sequence ID" value="KAG9338215.1"/>
    <property type="molecule type" value="Genomic_DNA"/>
</dbReference>
<evidence type="ECO:0000259" key="7">
    <source>
        <dbReference type="PROSITE" id="PS51307"/>
    </source>
</evidence>
<accession>A0A8T2NCY1</accession>
<keyword evidence="3" id="KW-0963">Cytoplasm</keyword>
<dbReference type="Proteomes" id="UP000824540">
    <property type="component" value="Unassembled WGS sequence"/>
</dbReference>